<feature type="region of interest" description="Disordered" evidence="1">
    <location>
        <begin position="136"/>
        <end position="192"/>
    </location>
</feature>
<feature type="region of interest" description="Disordered" evidence="1">
    <location>
        <begin position="42"/>
        <end position="90"/>
    </location>
</feature>
<evidence type="ECO:0000313" key="2">
    <source>
        <dbReference type="EMBL" id="CUS15032.1"/>
    </source>
</evidence>
<feature type="compositionally biased region" description="Basic and acidic residues" evidence="1">
    <location>
        <begin position="59"/>
        <end position="72"/>
    </location>
</feature>
<keyword evidence="3" id="KW-1185">Reference proteome</keyword>
<protein>
    <submittedName>
        <fullName evidence="2">Uncharacterized protein</fullName>
    </submittedName>
</protein>
<name>A0A292Q5E9_9PEZI</name>
<dbReference type="EMBL" id="LN890953">
    <property type="protein sequence ID" value="CUS15032.1"/>
    <property type="molecule type" value="Genomic_DNA"/>
</dbReference>
<sequence>MPTSKYKIVKDSWGSRTNFQAAYGLGMTPDDLKEGDNILEAFQRNDASRSQEDDEREIESDWVKTNRERQEAGRPSAPMEPESDWVKGNRERYEAGGRSLLKEYAARQVANKYGFTQTGDPENDLIIAMGLENMMEDDPEFSDMFSSREPAGSSGDTGGADMAPEGKKTKRQKKLEAQRESARRFNAQRPPG</sequence>
<gene>
    <name evidence="2" type="ORF">GSTUAT00000926001</name>
</gene>
<proteinExistence type="predicted"/>
<evidence type="ECO:0000256" key="1">
    <source>
        <dbReference type="SAM" id="MobiDB-lite"/>
    </source>
</evidence>
<evidence type="ECO:0000313" key="3">
    <source>
        <dbReference type="Proteomes" id="UP001412239"/>
    </source>
</evidence>
<dbReference type="AlphaFoldDB" id="A0A292Q5E9"/>
<organism evidence="2 3">
    <name type="scientific">Tuber aestivum</name>
    <name type="common">summer truffle</name>
    <dbReference type="NCBI Taxonomy" id="59557"/>
    <lineage>
        <taxon>Eukaryota</taxon>
        <taxon>Fungi</taxon>
        <taxon>Dikarya</taxon>
        <taxon>Ascomycota</taxon>
        <taxon>Pezizomycotina</taxon>
        <taxon>Pezizomycetes</taxon>
        <taxon>Pezizales</taxon>
        <taxon>Tuberaceae</taxon>
        <taxon>Tuber</taxon>
    </lineage>
</organism>
<reference evidence="2" key="1">
    <citation type="submission" date="2015-10" db="EMBL/GenBank/DDBJ databases">
        <authorList>
            <person name="Regsiter A."/>
            <person name="william w."/>
        </authorList>
    </citation>
    <scope>NUCLEOTIDE SEQUENCE</scope>
    <source>
        <strain evidence="2">Montdore</strain>
    </source>
</reference>
<dbReference type="Proteomes" id="UP001412239">
    <property type="component" value="Unassembled WGS sequence"/>
</dbReference>
<accession>A0A292Q5E9</accession>
<feature type="compositionally biased region" description="Basic and acidic residues" evidence="1">
    <location>
        <begin position="174"/>
        <end position="183"/>
    </location>
</feature>